<proteinExistence type="inferred from homology"/>
<dbReference type="EMBL" id="MBFS01002170">
    <property type="protein sequence ID" value="PVV00188.1"/>
    <property type="molecule type" value="Genomic_DNA"/>
</dbReference>
<dbReference type="AlphaFoldDB" id="A0A2T9Z6H0"/>
<sequence>MLPKFLVALSSVLGLCSASDYTYSFLKNKCATPSIKCRDAIACLTPNADSCCTSKYGLTVMSFGWYSKTGPADQFTIHGLWPDYCNGTYLPEAGCDSTRVYDNVGPMVKSANSSLYDYMVNYWPSSSGDHEGFWTHEWNKHGTCLSTIDPRCYAPGMYSPEKNLVDFFTLATDVYKKYDILGALKKHGIVPTANTTDPNVTPKYTKKAVREAIKAELNLDSVAYCTKGGSLQEIWLYFYMYNNDKFVYAPATLGEDKCDNFTFINKY</sequence>
<dbReference type="GO" id="GO:0033897">
    <property type="term" value="F:ribonuclease T2 activity"/>
    <property type="evidence" value="ECO:0007669"/>
    <property type="project" value="UniProtKB-EC"/>
</dbReference>
<dbReference type="Gene3D" id="3.90.730.10">
    <property type="entry name" value="Ribonuclease T2-like"/>
    <property type="match status" value="1"/>
</dbReference>
<dbReference type="InterPro" id="IPR036430">
    <property type="entry name" value="RNase_T2-like_sf"/>
</dbReference>
<dbReference type="PROSITE" id="PS00531">
    <property type="entry name" value="RNASE_T2_2"/>
    <property type="match status" value="1"/>
</dbReference>
<dbReference type="InterPro" id="IPR018188">
    <property type="entry name" value="RNase_T2_His_AS_1"/>
</dbReference>
<dbReference type="Pfam" id="PF00445">
    <property type="entry name" value="Ribonuclease_T2"/>
    <property type="match status" value="1"/>
</dbReference>
<evidence type="ECO:0000256" key="2">
    <source>
        <dbReference type="ARBA" id="ARBA00012571"/>
    </source>
</evidence>
<dbReference type="SUPFAM" id="SSF55895">
    <property type="entry name" value="Ribonuclease Rh-like"/>
    <property type="match status" value="1"/>
</dbReference>
<dbReference type="EC" id="4.6.1.19" evidence="2"/>
<dbReference type="PANTHER" id="PTHR11240:SF22">
    <property type="entry name" value="RIBONUCLEASE T2"/>
    <property type="match status" value="1"/>
</dbReference>
<protein>
    <recommendedName>
        <fullName evidence="2">ribonuclease T2</fullName>
        <ecNumber evidence="2">4.6.1.19</ecNumber>
    </recommendedName>
</protein>
<keyword evidence="6" id="KW-1185">Reference proteome</keyword>
<comment type="caution">
    <text evidence="5">The sequence shown here is derived from an EMBL/GenBank/DDBJ whole genome shotgun (WGS) entry which is preliminary data.</text>
</comment>
<dbReference type="PANTHER" id="PTHR11240">
    <property type="entry name" value="RIBONUCLEASE T2"/>
    <property type="match status" value="1"/>
</dbReference>
<gene>
    <name evidence="5" type="ORF">BB560_005385</name>
</gene>
<feature type="signal peptide" evidence="4">
    <location>
        <begin position="1"/>
        <end position="18"/>
    </location>
</feature>
<dbReference type="InterPro" id="IPR001568">
    <property type="entry name" value="RNase_T2-like"/>
</dbReference>
<dbReference type="GO" id="GO:0005576">
    <property type="term" value="C:extracellular region"/>
    <property type="evidence" value="ECO:0007669"/>
    <property type="project" value="TreeGrafter"/>
</dbReference>
<evidence type="ECO:0000256" key="3">
    <source>
        <dbReference type="RuleBase" id="RU004328"/>
    </source>
</evidence>
<evidence type="ECO:0000313" key="6">
    <source>
        <dbReference type="Proteomes" id="UP000245609"/>
    </source>
</evidence>
<organism evidence="5 6">
    <name type="scientific">Smittium megazygosporum</name>
    <dbReference type="NCBI Taxonomy" id="133381"/>
    <lineage>
        <taxon>Eukaryota</taxon>
        <taxon>Fungi</taxon>
        <taxon>Fungi incertae sedis</taxon>
        <taxon>Zoopagomycota</taxon>
        <taxon>Kickxellomycotina</taxon>
        <taxon>Harpellomycetes</taxon>
        <taxon>Harpellales</taxon>
        <taxon>Legeriomycetaceae</taxon>
        <taxon>Smittium</taxon>
    </lineage>
</organism>
<dbReference type="GO" id="GO:0006401">
    <property type="term" value="P:RNA catabolic process"/>
    <property type="evidence" value="ECO:0007669"/>
    <property type="project" value="TreeGrafter"/>
</dbReference>
<dbReference type="Proteomes" id="UP000245609">
    <property type="component" value="Unassembled WGS sequence"/>
</dbReference>
<name>A0A2T9Z6H0_9FUNG</name>
<reference evidence="5 6" key="1">
    <citation type="journal article" date="2018" name="MBio">
        <title>Comparative Genomics Reveals the Core Gene Toolbox for the Fungus-Insect Symbiosis.</title>
        <authorList>
            <person name="Wang Y."/>
            <person name="Stata M."/>
            <person name="Wang W."/>
            <person name="Stajich J.E."/>
            <person name="White M.M."/>
            <person name="Moncalvo J.M."/>
        </authorList>
    </citation>
    <scope>NUCLEOTIDE SEQUENCE [LARGE SCALE GENOMIC DNA]</scope>
    <source>
        <strain evidence="5 6">SC-DP-2</strain>
    </source>
</reference>
<dbReference type="GO" id="GO:0003723">
    <property type="term" value="F:RNA binding"/>
    <property type="evidence" value="ECO:0007669"/>
    <property type="project" value="InterPro"/>
</dbReference>
<dbReference type="PROSITE" id="PS00530">
    <property type="entry name" value="RNASE_T2_1"/>
    <property type="match status" value="1"/>
</dbReference>
<dbReference type="InterPro" id="IPR033130">
    <property type="entry name" value="RNase_T2_His_AS_2"/>
</dbReference>
<feature type="chain" id="PRO_5015593645" description="ribonuclease T2" evidence="4">
    <location>
        <begin position="19"/>
        <end position="267"/>
    </location>
</feature>
<evidence type="ECO:0000256" key="1">
    <source>
        <dbReference type="ARBA" id="ARBA00007469"/>
    </source>
</evidence>
<keyword evidence="4" id="KW-0732">Signal</keyword>
<accession>A0A2T9Z6H0</accession>
<evidence type="ECO:0000313" key="5">
    <source>
        <dbReference type="EMBL" id="PVV00188.1"/>
    </source>
</evidence>
<evidence type="ECO:0000256" key="4">
    <source>
        <dbReference type="SAM" id="SignalP"/>
    </source>
</evidence>
<comment type="similarity">
    <text evidence="1 3">Belongs to the RNase T2 family.</text>
</comment>
<dbReference type="OrthoDB" id="435754at2759"/>